<protein>
    <submittedName>
        <fullName evidence="7">L-2-hydroxyglutarate oxidase LhgO</fullName>
    </submittedName>
</protein>
<comment type="caution">
    <text evidence="7">The sequence shown here is derived from an EMBL/GenBank/DDBJ whole genome shotgun (WGS) entry which is preliminary data.</text>
</comment>
<organism evidence="7 8">
    <name type="scientific">Afipia felis</name>
    <name type="common">Cat scratch disease bacillus</name>
    <dbReference type="NCBI Taxonomy" id="1035"/>
    <lineage>
        <taxon>Bacteria</taxon>
        <taxon>Pseudomonadati</taxon>
        <taxon>Pseudomonadota</taxon>
        <taxon>Alphaproteobacteria</taxon>
        <taxon>Hyphomicrobiales</taxon>
        <taxon>Nitrobacteraceae</taxon>
        <taxon>Afipia</taxon>
    </lineage>
</organism>
<proteinExistence type="inferred from homology"/>
<dbReference type="Proteomes" id="UP000035762">
    <property type="component" value="Unassembled WGS sequence"/>
</dbReference>
<evidence type="ECO:0000256" key="2">
    <source>
        <dbReference type="ARBA" id="ARBA00022630"/>
    </source>
</evidence>
<dbReference type="STRING" id="1035.BN961_00593"/>
<gene>
    <name evidence="7" type="primary">lhgO_2</name>
    <name evidence="7" type="ORF">BN961_00593</name>
</gene>
<comment type="similarity">
    <text evidence="5">Belongs to the L2HGDH family.</text>
</comment>
<name>A0A090MI08_AFIFE</name>
<dbReference type="SUPFAM" id="SSF51905">
    <property type="entry name" value="FAD/NAD(P)-binding domain"/>
    <property type="match status" value="1"/>
</dbReference>
<dbReference type="InterPro" id="IPR036188">
    <property type="entry name" value="FAD/NAD-bd_sf"/>
</dbReference>
<dbReference type="Gene3D" id="3.30.9.10">
    <property type="entry name" value="D-Amino Acid Oxidase, subunit A, domain 2"/>
    <property type="match status" value="1"/>
</dbReference>
<sequence length="402" mass="43619">MSYTHCVIGGGIVGLATATEIMRRDSKARVVLVEKENGFAFHQTGHNSGVIHAGIYYAPGSMKAQLCREGEMATKEFCTARNIPFETCGKLIVATDAAEMERMQALIGRAEQNNISIEEISATRLRQLEPNITGDGAILVHATGIVDYRQICAAMAEELRQNGARVVTGTAVTQIEESERGVSVMLDSGERLTADRLIACAGLQSDRIARMGGLKPTHRIVPFRGEYFTLPPSRSSIVKHLIYPVPDPDLQFLGIHLTRMIDGRITIGPNAVLGFHREGYDKGSMNLPDIISMASFGGFWKLILQHSRAALSEFGNSISRRRYLDLCRKYCPGLTLADMGQPGAGIRAQAVMADGSLLQDFLFLNTSRQVHVCNAPSPAATSAIPIARKIVDQLDHAIGASA</sequence>
<dbReference type="OrthoDB" id="9801699at2"/>
<dbReference type="RefSeq" id="WP_009337184.1">
    <property type="nucleotide sequence ID" value="NZ_CCAZ020000001.1"/>
</dbReference>
<evidence type="ECO:0000259" key="6">
    <source>
        <dbReference type="Pfam" id="PF01266"/>
    </source>
</evidence>
<dbReference type="GO" id="GO:0047545">
    <property type="term" value="F:(S)-2-hydroxyglutarate dehydrogenase activity"/>
    <property type="evidence" value="ECO:0007669"/>
    <property type="project" value="TreeGrafter"/>
</dbReference>
<dbReference type="NCBIfam" id="NF008726">
    <property type="entry name" value="PRK11728.1"/>
    <property type="match status" value="1"/>
</dbReference>
<dbReference type="EMBL" id="CCAZ020000001">
    <property type="protein sequence ID" value="CEG07210.1"/>
    <property type="molecule type" value="Genomic_DNA"/>
</dbReference>
<dbReference type="PANTHER" id="PTHR43104:SF2">
    <property type="entry name" value="L-2-HYDROXYGLUTARATE DEHYDROGENASE, MITOCHONDRIAL"/>
    <property type="match status" value="1"/>
</dbReference>
<dbReference type="InterPro" id="IPR006076">
    <property type="entry name" value="FAD-dep_OxRdtase"/>
</dbReference>
<evidence type="ECO:0000256" key="5">
    <source>
        <dbReference type="ARBA" id="ARBA00037941"/>
    </source>
</evidence>
<dbReference type="PANTHER" id="PTHR43104">
    <property type="entry name" value="L-2-HYDROXYGLUTARATE DEHYDROGENASE, MITOCHONDRIAL"/>
    <property type="match status" value="1"/>
</dbReference>
<comment type="cofactor">
    <cofactor evidence="1">
        <name>FAD</name>
        <dbReference type="ChEBI" id="CHEBI:57692"/>
    </cofactor>
</comment>
<keyword evidence="8" id="KW-1185">Reference proteome</keyword>
<evidence type="ECO:0000313" key="7">
    <source>
        <dbReference type="EMBL" id="CEG07210.1"/>
    </source>
</evidence>
<keyword evidence="4" id="KW-0560">Oxidoreductase</keyword>
<evidence type="ECO:0000256" key="1">
    <source>
        <dbReference type="ARBA" id="ARBA00001974"/>
    </source>
</evidence>
<dbReference type="Pfam" id="PF01266">
    <property type="entry name" value="DAO"/>
    <property type="match status" value="1"/>
</dbReference>
<reference evidence="7 8" key="1">
    <citation type="journal article" date="2014" name="Genome Announc.">
        <title>Genome Sequence of Afipia felis Strain 76713, Isolated in Hospital Water Using an Amoeba Co-Culture Procedure.</title>
        <authorList>
            <person name="Benamar S."/>
            <person name="La Scola B."/>
            <person name="Croce O."/>
        </authorList>
    </citation>
    <scope>NUCLEOTIDE SEQUENCE [LARGE SCALE GENOMIC DNA]</scope>
    <source>
        <strain evidence="7 8">76713</strain>
    </source>
</reference>
<dbReference type="AlphaFoldDB" id="A0A090MI08"/>
<feature type="domain" description="FAD dependent oxidoreductase" evidence="6">
    <location>
        <begin position="6"/>
        <end position="392"/>
    </location>
</feature>
<evidence type="ECO:0000256" key="3">
    <source>
        <dbReference type="ARBA" id="ARBA00022827"/>
    </source>
</evidence>
<keyword evidence="2" id="KW-0285">Flavoprotein</keyword>
<evidence type="ECO:0000256" key="4">
    <source>
        <dbReference type="ARBA" id="ARBA00023002"/>
    </source>
</evidence>
<keyword evidence="3" id="KW-0274">FAD</keyword>
<accession>A0A090MI08</accession>
<dbReference type="Gene3D" id="3.50.50.60">
    <property type="entry name" value="FAD/NAD(P)-binding domain"/>
    <property type="match status" value="1"/>
</dbReference>
<dbReference type="GO" id="GO:0005737">
    <property type="term" value="C:cytoplasm"/>
    <property type="evidence" value="ECO:0007669"/>
    <property type="project" value="TreeGrafter"/>
</dbReference>
<evidence type="ECO:0000313" key="8">
    <source>
        <dbReference type="Proteomes" id="UP000035762"/>
    </source>
</evidence>